<evidence type="ECO:0000313" key="2">
    <source>
        <dbReference type="Proteomes" id="UP000076510"/>
    </source>
</evidence>
<dbReference type="Gene3D" id="1.20.120.910">
    <property type="entry name" value="DksA, coiled-coil domain"/>
    <property type="match status" value="1"/>
</dbReference>
<dbReference type="OrthoDB" id="2875147at2"/>
<comment type="caution">
    <text evidence="1">The sequence shown here is derived from an EMBL/GenBank/DDBJ whole genome shotgun (WGS) entry which is preliminary data.</text>
</comment>
<gene>
    <name evidence="1" type="ORF">AV649_01580</name>
</gene>
<name>A0A0J5V6E4_9BACI</name>
<proteinExistence type="predicted"/>
<dbReference type="Proteomes" id="UP000076510">
    <property type="component" value="Unassembled WGS sequence"/>
</dbReference>
<dbReference type="PATRIC" id="fig|189381.10.peg.4230"/>
<sequence length="93" mass="10778">MTDDRYPAIIEELESSLKELESAVTSHPIVRKMIEEEIRDVRYALGRADMNSFATCEMSGELIPFELMKMSPTSSTLQEMNDWRKYGKVHLHL</sequence>
<dbReference type="AlphaFoldDB" id="A0A0J5V6E4"/>
<organism evidence="1 2">
    <name type="scientific">Rossellomorea marisflavi</name>
    <dbReference type="NCBI Taxonomy" id="189381"/>
    <lineage>
        <taxon>Bacteria</taxon>
        <taxon>Bacillati</taxon>
        <taxon>Bacillota</taxon>
        <taxon>Bacilli</taxon>
        <taxon>Bacillales</taxon>
        <taxon>Bacillaceae</taxon>
        <taxon>Rossellomorea</taxon>
    </lineage>
</organism>
<protein>
    <recommendedName>
        <fullName evidence="3">DksA C4-type domain-containing protein</fullName>
    </recommendedName>
</protein>
<dbReference type="EMBL" id="LQQY01000012">
    <property type="protein sequence ID" value="KZE49747.1"/>
    <property type="molecule type" value="Genomic_DNA"/>
</dbReference>
<evidence type="ECO:0000313" key="1">
    <source>
        <dbReference type="EMBL" id="KZE49747.1"/>
    </source>
</evidence>
<reference evidence="2" key="1">
    <citation type="submission" date="2016-01" db="EMBL/GenBank/DDBJ databases">
        <title>Whole genome sequencing of Bhargavaea cecembensis T14.</title>
        <authorList>
            <person name="Hong K.W."/>
        </authorList>
    </citation>
    <scope>NUCLEOTIDE SEQUENCE [LARGE SCALE GENOMIC DNA]</scope>
    <source>
        <strain evidence="2">M19</strain>
    </source>
</reference>
<dbReference type="RefSeq" id="WP_048004118.1">
    <property type="nucleotide sequence ID" value="NZ_CP085398.1"/>
</dbReference>
<accession>A0A0J5V6E4</accession>
<evidence type="ECO:0008006" key="3">
    <source>
        <dbReference type="Google" id="ProtNLM"/>
    </source>
</evidence>